<dbReference type="FunFam" id="2.30.30.140:FF:000115">
    <property type="entry name" value="Tudor/PWWP/MBT superfamily protein"/>
    <property type="match status" value="1"/>
</dbReference>
<evidence type="ECO:0000256" key="4">
    <source>
        <dbReference type="ARBA" id="ARBA00060746"/>
    </source>
</evidence>
<dbReference type="Gramene" id="arahy.Tifrunner.gnm2.ann2.Ah16g121900.1">
    <property type="protein sequence ID" value="arahy.Tifrunner.gnm2.ann2.Ah16g121900.1-CDS"/>
    <property type="gene ID" value="arahy.Tifrunner.gnm2.ann2.Ah16g121900"/>
</dbReference>
<evidence type="ECO:0000259" key="6">
    <source>
        <dbReference type="PROSITE" id="PS50812"/>
    </source>
</evidence>
<organism evidence="7 8">
    <name type="scientific">Arachis hypogaea</name>
    <name type="common">Peanut</name>
    <dbReference type="NCBI Taxonomy" id="3818"/>
    <lineage>
        <taxon>Eukaryota</taxon>
        <taxon>Viridiplantae</taxon>
        <taxon>Streptophyta</taxon>
        <taxon>Embryophyta</taxon>
        <taxon>Tracheophyta</taxon>
        <taxon>Spermatophyta</taxon>
        <taxon>Magnoliopsida</taxon>
        <taxon>eudicotyledons</taxon>
        <taxon>Gunneridae</taxon>
        <taxon>Pentapetalae</taxon>
        <taxon>rosids</taxon>
        <taxon>fabids</taxon>
        <taxon>Fabales</taxon>
        <taxon>Fabaceae</taxon>
        <taxon>Papilionoideae</taxon>
        <taxon>50 kb inversion clade</taxon>
        <taxon>dalbergioids sensu lato</taxon>
        <taxon>Dalbergieae</taxon>
        <taxon>Pterocarpus clade</taxon>
        <taxon>Arachis</taxon>
    </lineage>
</organism>
<dbReference type="GO" id="GO:0006355">
    <property type="term" value="P:regulation of DNA-templated transcription"/>
    <property type="evidence" value="ECO:0007669"/>
    <property type="project" value="UniProtKB-ARBA"/>
</dbReference>
<feature type="compositionally biased region" description="Polar residues" evidence="5">
    <location>
        <begin position="365"/>
        <end position="377"/>
    </location>
</feature>
<protein>
    <recommendedName>
        <fullName evidence="6">PWWP domain-containing protein</fullName>
    </recommendedName>
</protein>
<feature type="compositionally biased region" description="Basic and acidic residues" evidence="5">
    <location>
        <begin position="1"/>
        <end position="32"/>
    </location>
</feature>
<keyword evidence="8" id="KW-1185">Reference proteome</keyword>
<reference evidence="7 8" key="1">
    <citation type="submission" date="2019-01" db="EMBL/GenBank/DDBJ databases">
        <title>Sequencing of cultivated peanut Arachis hypogaea provides insights into genome evolution and oil improvement.</title>
        <authorList>
            <person name="Chen X."/>
        </authorList>
    </citation>
    <scope>NUCLEOTIDE SEQUENCE [LARGE SCALE GENOMIC DNA]</scope>
    <source>
        <strain evidence="8">cv. Fuhuasheng</strain>
        <tissue evidence="7">Leaves</tissue>
    </source>
</reference>
<dbReference type="STRING" id="3818.A0A444YJW2"/>
<dbReference type="OrthoDB" id="62853at2759"/>
<sequence length="1152" mass="125100">MSDGSEFHAPDSKEENPAVTEPRDGKPDDKCSTAEGANGALSELASGAQAVTELDDRVSQNAKSEEVAAGSTEDIRVRVSSEEDGVRAGDASTVVRFDDRNHKIGDENASFPGQIDRHNRHVQPESDAKFPGSDSKSLLSEFDEFVAAEGNGRARGGASRDLGFGFEVGDMVWGKVKSHPWWPGHIFNEAFASPTVRRTKREGHVLVAFFGDSSYGWFEPAELIPFDENFAEKSQQTYSRTFIKAVEEAVDEASRRRALGLACRCRNTNNFLPTNVQGYFSVDVPDYEPGGLYSTSQIRKARNSFKPSDTLAFVKQLALAPCDGEQESIGFSKNKATVFAYRKAVFEQYDETYAQAFGVQPLRPSHSQSNKTDQSGRQPPRAPLSGPMVIAEALGGGKTTGKSVKVKDTSKKDRYLFKRRDDSSNSPQLAYTEETPDVASRYVLQKRAPALPPVPHNLEKREGTGLFSHDGAIVTSDAKEAVISQAQTDGVSLASQVISSDPKSHLDKMKGSSEGVAHNFEQENISSKSMGRSGDMVLPSTVDEKSQNCHLGSQIPVEVKHDGNVELLGQSEDHKQKEKGLPTLADGGNGTHQVKSENNVSLTAGAKHLEVGKAKKLKGHKRPADDLKTSAIGEKKKKKKKDVNLKPTSGYLEKHSTSGKSVPIVTKREDFQEQMQIGDSTNNLPPIDTTGDVSFELPQLLGDLQALALDPFHGAERKIPAAVRQFFLRFRSLVYQKSLILSPPAENEAPEARASKSPLSAGASVSPDDHVRASPPVKPVKQIVRSDDPTKSGRKRGPSDRQEEIAAKRLKKIKHLKTLAAEKGVASQKTSETRREVKESIPQAPAKVAKSDFARKVERAAKAVEPTILVMKFPPQTSLPSVAELKARFARFGPMDQSGFRVFWKSSTCRVVFLHKADAQAAYKYSVANQSLFGNVGVRCFLREYGDSAPEVSEAAKARADDGADEIPRVKDPSVVHRPASISSQGQQQPLPQPVIQLKSCLKKPTGEESGQVSGNGGSSKGNPRVKFMLGGEESSRGEQLVTSNRNNINNASFADGAGPTMDFNSKKVSSQPPLLPTPPATTQFMKTPQHNLNNSELAKDPRNTSNFINNTAPAPATTVDISQQMISLLTRCSDVVTNVTGLLGYVPYHPL</sequence>
<gene>
    <name evidence="7" type="ORF">Ahy_B06g081027</name>
</gene>
<dbReference type="Gene3D" id="2.30.30.140">
    <property type="match status" value="1"/>
</dbReference>
<evidence type="ECO:0000313" key="7">
    <source>
        <dbReference type="EMBL" id="RYR02216.1"/>
    </source>
</evidence>
<feature type="region of interest" description="Disordered" evidence="5">
    <location>
        <begin position="571"/>
        <end position="595"/>
    </location>
</feature>
<evidence type="ECO:0000256" key="5">
    <source>
        <dbReference type="SAM" id="MobiDB-lite"/>
    </source>
</evidence>
<dbReference type="InterPro" id="IPR000313">
    <property type="entry name" value="PWWP_dom"/>
</dbReference>
<dbReference type="GO" id="GO:0035098">
    <property type="term" value="C:ESC/E(Z) complex"/>
    <property type="evidence" value="ECO:0007669"/>
    <property type="project" value="UniProtKB-ARBA"/>
</dbReference>
<evidence type="ECO:0000256" key="3">
    <source>
        <dbReference type="ARBA" id="ARBA00023242"/>
    </source>
</evidence>
<evidence type="ECO:0000313" key="8">
    <source>
        <dbReference type="Proteomes" id="UP000289738"/>
    </source>
</evidence>
<evidence type="ECO:0000256" key="2">
    <source>
        <dbReference type="ARBA" id="ARBA00023163"/>
    </source>
</evidence>
<dbReference type="Proteomes" id="UP000289738">
    <property type="component" value="Chromosome B06"/>
</dbReference>
<dbReference type="EMBL" id="SDMP01000016">
    <property type="protein sequence ID" value="RYR02216.1"/>
    <property type="molecule type" value="Genomic_DNA"/>
</dbReference>
<dbReference type="PANTHER" id="PTHR10688">
    <property type="entry name" value="PWWP DOMAIN-CONTAINING PROTEIN"/>
    <property type="match status" value="1"/>
</dbReference>
<dbReference type="SUPFAM" id="SSF63748">
    <property type="entry name" value="Tudor/PWWP/MBT"/>
    <property type="match status" value="1"/>
</dbReference>
<accession>A0A444YJW2</accession>
<feature type="region of interest" description="Disordered" evidence="5">
    <location>
        <begin position="744"/>
        <end position="804"/>
    </location>
</feature>
<keyword evidence="3" id="KW-0539">Nucleus</keyword>
<comment type="caution">
    <text evidence="7">The sequence shown here is derived from an EMBL/GenBank/DDBJ whole genome shotgun (WGS) entry which is preliminary data.</text>
</comment>
<keyword evidence="2" id="KW-0804">Transcription</keyword>
<comment type="similarity">
    <text evidence="4">Belongs to the PDP family.</text>
</comment>
<feature type="region of interest" description="Disordered" evidence="5">
    <location>
        <begin position="958"/>
        <end position="1038"/>
    </location>
</feature>
<feature type="region of interest" description="Disordered" evidence="5">
    <location>
        <begin position="821"/>
        <end position="843"/>
    </location>
</feature>
<name>A0A444YJW2_ARAHY</name>
<dbReference type="InterPro" id="IPR052657">
    <property type="entry name" value="PDP_family_Arabidopsis"/>
</dbReference>
<feature type="region of interest" description="Disordered" evidence="5">
    <location>
        <begin position="103"/>
        <end position="135"/>
    </location>
</feature>
<dbReference type="GO" id="GO:0040029">
    <property type="term" value="P:epigenetic regulation of gene expression"/>
    <property type="evidence" value="ECO:0007669"/>
    <property type="project" value="UniProtKB-ARBA"/>
</dbReference>
<feature type="compositionally biased region" description="Basic and acidic residues" evidence="5">
    <location>
        <begin position="73"/>
        <end position="84"/>
    </location>
</feature>
<evidence type="ECO:0000256" key="1">
    <source>
        <dbReference type="ARBA" id="ARBA00023015"/>
    </source>
</evidence>
<feature type="compositionally biased region" description="Low complexity" evidence="5">
    <location>
        <begin position="981"/>
        <end position="998"/>
    </location>
</feature>
<dbReference type="CDD" id="cd05162">
    <property type="entry name" value="PWWP"/>
    <property type="match status" value="1"/>
</dbReference>
<dbReference type="SMART" id="SM00293">
    <property type="entry name" value="PWWP"/>
    <property type="match status" value="1"/>
</dbReference>
<feature type="domain" description="PWWP" evidence="6">
    <location>
        <begin position="168"/>
        <end position="229"/>
    </location>
</feature>
<feature type="region of interest" description="Disordered" evidence="5">
    <location>
        <begin position="614"/>
        <end position="643"/>
    </location>
</feature>
<feature type="compositionally biased region" description="Basic and acidic residues" evidence="5">
    <location>
        <begin position="571"/>
        <end position="580"/>
    </location>
</feature>
<proteinExistence type="inferred from homology"/>
<dbReference type="GO" id="GO:2000028">
    <property type="term" value="P:regulation of photoperiodism, flowering"/>
    <property type="evidence" value="ECO:0007669"/>
    <property type="project" value="UniProtKB-ARBA"/>
</dbReference>
<feature type="compositionally biased region" description="Basic and acidic residues" evidence="5">
    <location>
        <begin position="784"/>
        <end position="804"/>
    </location>
</feature>
<feature type="region of interest" description="Disordered" evidence="5">
    <location>
        <begin position="1"/>
        <end position="84"/>
    </location>
</feature>
<feature type="compositionally biased region" description="Basic and acidic residues" evidence="5">
    <location>
        <begin position="958"/>
        <end position="975"/>
    </location>
</feature>
<dbReference type="PANTHER" id="PTHR10688:SF5">
    <property type="entry name" value="PWWP DOMAIN-CONTAINING PROTEIN 1-RELATED"/>
    <property type="match status" value="1"/>
</dbReference>
<dbReference type="PROSITE" id="PS50812">
    <property type="entry name" value="PWWP"/>
    <property type="match status" value="1"/>
</dbReference>
<feature type="compositionally biased region" description="Basic and acidic residues" evidence="5">
    <location>
        <begin position="54"/>
        <end position="66"/>
    </location>
</feature>
<dbReference type="Pfam" id="PF00855">
    <property type="entry name" value="PWWP"/>
    <property type="match status" value="1"/>
</dbReference>
<feature type="region of interest" description="Disordered" evidence="5">
    <location>
        <begin position="359"/>
        <end position="387"/>
    </location>
</feature>
<dbReference type="AlphaFoldDB" id="A0A444YJW2"/>
<keyword evidence="1" id="KW-0805">Transcription regulation</keyword>